<comment type="caution">
    <text evidence="1">The sequence shown here is derived from an EMBL/GenBank/DDBJ whole genome shotgun (WGS) entry which is preliminary data.</text>
</comment>
<organism evidence="1">
    <name type="scientific">Sesamum latifolium</name>
    <dbReference type="NCBI Taxonomy" id="2727402"/>
    <lineage>
        <taxon>Eukaryota</taxon>
        <taxon>Viridiplantae</taxon>
        <taxon>Streptophyta</taxon>
        <taxon>Embryophyta</taxon>
        <taxon>Tracheophyta</taxon>
        <taxon>Spermatophyta</taxon>
        <taxon>Magnoliopsida</taxon>
        <taxon>eudicotyledons</taxon>
        <taxon>Gunneridae</taxon>
        <taxon>Pentapetalae</taxon>
        <taxon>asterids</taxon>
        <taxon>lamiids</taxon>
        <taxon>Lamiales</taxon>
        <taxon>Pedaliaceae</taxon>
        <taxon>Sesamum</taxon>
    </lineage>
</organism>
<gene>
    <name evidence="1" type="ORF">Slati_4024500</name>
</gene>
<dbReference type="EMBL" id="JACGWN010000014">
    <property type="protein sequence ID" value="KAL0407106.1"/>
    <property type="molecule type" value="Genomic_DNA"/>
</dbReference>
<dbReference type="AlphaFoldDB" id="A0AAW2TQB5"/>
<name>A0AAW2TQB5_9LAMI</name>
<evidence type="ECO:0000313" key="1">
    <source>
        <dbReference type="EMBL" id="KAL0407106.1"/>
    </source>
</evidence>
<accession>A0AAW2TQB5</accession>
<reference evidence="1" key="2">
    <citation type="journal article" date="2024" name="Plant">
        <title>Genomic evolution and insights into agronomic trait innovations of Sesamum species.</title>
        <authorList>
            <person name="Miao H."/>
            <person name="Wang L."/>
            <person name="Qu L."/>
            <person name="Liu H."/>
            <person name="Sun Y."/>
            <person name="Le M."/>
            <person name="Wang Q."/>
            <person name="Wei S."/>
            <person name="Zheng Y."/>
            <person name="Lin W."/>
            <person name="Duan Y."/>
            <person name="Cao H."/>
            <person name="Xiong S."/>
            <person name="Wang X."/>
            <person name="Wei L."/>
            <person name="Li C."/>
            <person name="Ma Q."/>
            <person name="Ju M."/>
            <person name="Zhao R."/>
            <person name="Li G."/>
            <person name="Mu C."/>
            <person name="Tian Q."/>
            <person name="Mei H."/>
            <person name="Zhang T."/>
            <person name="Gao T."/>
            <person name="Zhang H."/>
        </authorList>
    </citation>
    <scope>NUCLEOTIDE SEQUENCE</scope>
    <source>
        <strain evidence="1">KEN1</strain>
    </source>
</reference>
<sequence length="113" mass="12638">MPLVISPFFAGNLEKFLSFRRCPDEFPTANGTIQIFSSRGTSLYLQIEFSSIGETGLKPRPPNLFIVDSSLSGRISISKYYQQTSSLQDDSNETDLTHFGKAFVEKTSLMVVF</sequence>
<reference evidence="1" key="1">
    <citation type="submission" date="2020-06" db="EMBL/GenBank/DDBJ databases">
        <authorList>
            <person name="Li T."/>
            <person name="Hu X."/>
            <person name="Zhang T."/>
            <person name="Song X."/>
            <person name="Zhang H."/>
            <person name="Dai N."/>
            <person name="Sheng W."/>
            <person name="Hou X."/>
            <person name="Wei L."/>
        </authorList>
    </citation>
    <scope>NUCLEOTIDE SEQUENCE</scope>
    <source>
        <strain evidence="1">KEN1</strain>
        <tissue evidence="1">Leaf</tissue>
    </source>
</reference>
<proteinExistence type="predicted"/>
<protein>
    <submittedName>
        <fullName evidence="1">Uncharacterized protein</fullName>
    </submittedName>
</protein>